<evidence type="ECO:0000256" key="5">
    <source>
        <dbReference type="SAM" id="Phobius"/>
    </source>
</evidence>
<accession>A0ABW0W2U9</accession>
<keyword evidence="8" id="KW-1185">Reference proteome</keyword>
<evidence type="ECO:0000313" key="7">
    <source>
        <dbReference type="EMBL" id="MFC5650710.1"/>
    </source>
</evidence>
<evidence type="ECO:0000256" key="3">
    <source>
        <dbReference type="ARBA" id="ARBA00022989"/>
    </source>
</evidence>
<gene>
    <name evidence="7" type="ORF">ACFPYJ_16575</name>
</gene>
<dbReference type="EMBL" id="JBHSOW010000060">
    <property type="protein sequence ID" value="MFC5650710.1"/>
    <property type="molecule type" value="Genomic_DNA"/>
</dbReference>
<sequence>MQSHANQKTVSIWVRILSFLWDYILIAGYIILLVGVFYLARPILVPLFTAGPLPSEITGFLFITLPVYLYFAVCEGSKMHATWGKQKMGIIVAGVNGRPFGLGSSLLRSALKFLPWELAHFTIWHMVTPTGYADSIIYALLAAVYGLVIIYLLSPLMSKRNQTVYDFIAGSVVRYKD</sequence>
<feature type="transmembrane region" description="Helical" evidence="5">
    <location>
        <begin position="12"/>
        <end position="37"/>
    </location>
</feature>
<feature type="transmembrane region" description="Helical" evidence="5">
    <location>
        <begin position="88"/>
        <end position="111"/>
    </location>
</feature>
<feature type="domain" description="RDD" evidence="6">
    <location>
        <begin position="10"/>
        <end position="170"/>
    </location>
</feature>
<keyword evidence="3 5" id="KW-1133">Transmembrane helix</keyword>
<name>A0ABW0W2U9_9BACL</name>
<evidence type="ECO:0000313" key="8">
    <source>
        <dbReference type="Proteomes" id="UP001596047"/>
    </source>
</evidence>
<keyword evidence="4 5" id="KW-0472">Membrane</keyword>
<evidence type="ECO:0000259" key="6">
    <source>
        <dbReference type="Pfam" id="PF06271"/>
    </source>
</evidence>
<evidence type="ECO:0000256" key="1">
    <source>
        <dbReference type="ARBA" id="ARBA00004141"/>
    </source>
</evidence>
<protein>
    <submittedName>
        <fullName evidence="7">RDD family protein</fullName>
    </submittedName>
</protein>
<organism evidence="7 8">
    <name type="scientific">Paenibacillus solisilvae</name>
    <dbReference type="NCBI Taxonomy" id="2486751"/>
    <lineage>
        <taxon>Bacteria</taxon>
        <taxon>Bacillati</taxon>
        <taxon>Bacillota</taxon>
        <taxon>Bacilli</taxon>
        <taxon>Bacillales</taxon>
        <taxon>Paenibacillaceae</taxon>
        <taxon>Paenibacillus</taxon>
    </lineage>
</organism>
<comment type="subcellular location">
    <subcellularLocation>
        <location evidence="1">Membrane</location>
        <topology evidence="1">Multi-pass membrane protein</topology>
    </subcellularLocation>
</comment>
<proteinExistence type="predicted"/>
<dbReference type="Pfam" id="PF06271">
    <property type="entry name" value="RDD"/>
    <property type="match status" value="1"/>
</dbReference>
<keyword evidence="2 5" id="KW-0812">Transmembrane</keyword>
<feature type="transmembrane region" description="Helical" evidence="5">
    <location>
        <begin position="57"/>
        <end position="76"/>
    </location>
</feature>
<dbReference type="RefSeq" id="WP_379189287.1">
    <property type="nucleotide sequence ID" value="NZ_JBHSOW010000060.1"/>
</dbReference>
<evidence type="ECO:0000256" key="2">
    <source>
        <dbReference type="ARBA" id="ARBA00022692"/>
    </source>
</evidence>
<reference evidence="8" key="1">
    <citation type="journal article" date="2019" name="Int. J. Syst. Evol. Microbiol.">
        <title>The Global Catalogue of Microorganisms (GCM) 10K type strain sequencing project: providing services to taxonomists for standard genome sequencing and annotation.</title>
        <authorList>
            <consortium name="The Broad Institute Genomics Platform"/>
            <consortium name="The Broad Institute Genome Sequencing Center for Infectious Disease"/>
            <person name="Wu L."/>
            <person name="Ma J."/>
        </authorList>
    </citation>
    <scope>NUCLEOTIDE SEQUENCE [LARGE SCALE GENOMIC DNA]</scope>
    <source>
        <strain evidence="8">CGMCC 1.3240</strain>
    </source>
</reference>
<dbReference type="InterPro" id="IPR010432">
    <property type="entry name" value="RDD"/>
</dbReference>
<dbReference type="Proteomes" id="UP001596047">
    <property type="component" value="Unassembled WGS sequence"/>
</dbReference>
<evidence type="ECO:0000256" key="4">
    <source>
        <dbReference type="ARBA" id="ARBA00023136"/>
    </source>
</evidence>
<feature type="transmembrane region" description="Helical" evidence="5">
    <location>
        <begin position="131"/>
        <end position="153"/>
    </location>
</feature>
<comment type="caution">
    <text evidence="7">The sequence shown here is derived from an EMBL/GenBank/DDBJ whole genome shotgun (WGS) entry which is preliminary data.</text>
</comment>